<evidence type="ECO:0000259" key="2">
    <source>
        <dbReference type="PROSITE" id="PS51391"/>
    </source>
</evidence>
<dbReference type="Proteomes" id="UP001151699">
    <property type="component" value="Chromosome X"/>
</dbReference>
<dbReference type="AlphaFoldDB" id="A0A9Q0MYZ4"/>
<comment type="caution">
    <text evidence="3">The sequence shown here is derived from an EMBL/GenBank/DDBJ whole genome shotgun (WGS) entry which is preliminary data.</text>
</comment>
<dbReference type="PROSITE" id="PS51391">
    <property type="entry name" value="CID"/>
    <property type="match status" value="1"/>
</dbReference>
<dbReference type="OrthoDB" id="8066725at2759"/>
<dbReference type="PANTHER" id="PTHR15921">
    <property type="entry name" value="PRE-MRNA CLEAVAGE COMPLEX II"/>
    <property type="match status" value="1"/>
</dbReference>
<dbReference type="Gene3D" id="1.25.40.90">
    <property type="match status" value="1"/>
</dbReference>
<dbReference type="InterPro" id="IPR045154">
    <property type="entry name" value="PCF11-like"/>
</dbReference>
<accession>A0A9Q0MYZ4</accession>
<dbReference type="InterPro" id="IPR008942">
    <property type="entry name" value="ENTH_VHS"/>
</dbReference>
<dbReference type="GO" id="GO:0005849">
    <property type="term" value="C:mRNA cleavage factor complex"/>
    <property type="evidence" value="ECO:0007669"/>
    <property type="project" value="TreeGrafter"/>
</dbReference>
<feature type="non-terminal residue" evidence="3">
    <location>
        <position position="1155"/>
    </location>
</feature>
<evidence type="ECO:0000313" key="4">
    <source>
        <dbReference type="Proteomes" id="UP001151699"/>
    </source>
</evidence>
<dbReference type="InterPro" id="IPR006569">
    <property type="entry name" value="CID_dom"/>
</dbReference>
<feature type="compositionally biased region" description="Basic and acidic residues" evidence="1">
    <location>
        <begin position="1129"/>
        <end position="1139"/>
    </location>
</feature>
<dbReference type="GO" id="GO:0005737">
    <property type="term" value="C:cytoplasm"/>
    <property type="evidence" value="ECO:0007669"/>
    <property type="project" value="TreeGrafter"/>
</dbReference>
<dbReference type="CDD" id="cd16982">
    <property type="entry name" value="CID_Pcf11"/>
    <property type="match status" value="1"/>
</dbReference>
<dbReference type="GO" id="GO:0031124">
    <property type="term" value="P:mRNA 3'-end processing"/>
    <property type="evidence" value="ECO:0007669"/>
    <property type="project" value="InterPro"/>
</dbReference>
<name>A0A9Q0MYZ4_9DIPT</name>
<reference evidence="3" key="1">
    <citation type="submission" date="2022-07" db="EMBL/GenBank/DDBJ databases">
        <authorList>
            <person name="Trinca V."/>
            <person name="Uliana J.V.C."/>
            <person name="Torres T.T."/>
            <person name="Ward R.J."/>
            <person name="Monesi N."/>
        </authorList>
    </citation>
    <scope>NUCLEOTIDE SEQUENCE</scope>
    <source>
        <strain evidence="3">HSMRA1968</strain>
        <tissue evidence="3">Whole embryos</tissue>
    </source>
</reference>
<dbReference type="EMBL" id="WJQU01000003">
    <property type="protein sequence ID" value="KAJ6639372.1"/>
    <property type="molecule type" value="Genomic_DNA"/>
</dbReference>
<sequence length="1155" mass="133013">ASDASDQTTCCNMQKSLADFRQALTNLTVNDKKVIQVITNLAVKNRNAAEKIVNIFDEVDVNGLLKLYLLDSIVKTLSETYTFIFGRKLPEKFRQTFLVSDGETKHRMFKMRKTWDGVFPNSILFELDCLINKIDKNWPSGDEVIQQIDIKTKRNELLVDGELVKCTDIIYQNIANEFGVTKQSIYLSAKRFFIKAGTIKAERSNEADDENISDFIPTEYVGNDFKCDVDDILIQLNIEKVDLFVSANENKVNPEWSDTFNGILWEFFRLPCAWSYQRIREVCNEFVIVAQCRSMGCARVFGYTQNNKNILKIRLRSFNDEALHIKKISIKHSRKDIILKMLAQNPPSVVQAKMANQLMTDGDDDVASLVPTSNALSMLKCRSLKKVYLHENPILAICEMKKLASYRDIIGDIGLDPFYVQYCTPLQQELVMSKTRYRRKVISLDSTGLSVQDMPFSSVSEDDNEYYKDCFLYVINLQSPDGNQAAIQFISQRQNSDFIQYNLVRWKTQYFSKKNPDEAVMDHSSALLLSCINCFTSCKTMHQYLNDCFDSLFDGAVPPRCYIRLDRPNMVKEIIRLECFKHEDKRRKYLYQRIFGFLITIENIQDAETILQNMFTILFNKYENENHVSSAKMHLRNVCEKHLTFELDNDADDEIDSFVNDESIYSSQSKFRVWIQRIVDNVKQDYVNDTLNRSVPDDDPNLIDNLYYSPSLEKPFVDFLVRLPLFSNIMMKVFKSPNTLATSSPTEVGFNVFKNLVFNSKRKMRMDELLDKHIEFLNGNLNAHRSKREEAADIKCNINNFTAANEYFDENCESQEENWRSKNIDAKPKTTLFRNKRCKNSILNPVNPDRRFIPILKNGHRTIGTKTKIGILSTRTCAFDSTFQIFAACYIDKPSFAKKIESDDGELSTLLKNLFTNDEVYDLRNKILVSMVPEKVIKFGTNVNAIDCEISVHSFFMKLAEKHSWCNSFDEYKKCHTCHFVSSKIQKAFIPTNLGIIDLTDIASCLKINTRLASAALPRPENAENFIVKLSVISSEIVLGKQSFVLKGVIEYKSGHFVAHIQRNDGKWETYDDLSYAKVKKTPDLIYPVQLYYILKNESKSSFVQSVRGLGSSSIRSGENSFIGESQDLSEKHSTQGDNKRKRRLPSNLKDYVTN</sequence>
<protein>
    <submittedName>
        <fullName evidence="3">NOF-FB transposable element</fullName>
    </submittedName>
</protein>
<dbReference type="InterPro" id="IPR047415">
    <property type="entry name" value="Pcf11_CID"/>
</dbReference>
<gene>
    <name evidence="3" type="primary">NOF_5</name>
    <name evidence="3" type="ORF">Bhyg_12116</name>
</gene>
<dbReference type="PANTHER" id="PTHR15921:SF3">
    <property type="entry name" value="PRE-MRNA CLEAVAGE COMPLEX 2 PROTEIN PCF11"/>
    <property type="match status" value="1"/>
</dbReference>
<dbReference type="GO" id="GO:0003729">
    <property type="term" value="F:mRNA binding"/>
    <property type="evidence" value="ECO:0007669"/>
    <property type="project" value="InterPro"/>
</dbReference>
<proteinExistence type="predicted"/>
<feature type="region of interest" description="Disordered" evidence="1">
    <location>
        <begin position="1124"/>
        <end position="1155"/>
    </location>
</feature>
<dbReference type="GO" id="GO:0006369">
    <property type="term" value="P:termination of RNA polymerase II transcription"/>
    <property type="evidence" value="ECO:0007669"/>
    <property type="project" value="InterPro"/>
</dbReference>
<organism evidence="3 4">
    <name type="scientific">Pseudolycoriella hygida</name>
    <dbReference type="NCBI Taxonomy" id="35572"/>
    <lineage>
        <taxon>Eukaryota</taxon>
        <taxon>Metazoa</taxon>
        <taxon>Ecdysozoa</taxon>
        <taxon>Arthropoda</taxon>
        <taxon>Hexapoda</taxon>
        <taxon>Insecta</taxon>
        <taxon>Pterygota</taxon>
        <taxon>Neoptera</taxon>
        <taxon>Endopterygota</taxon>
        <taxon>Diptera</taxon>
        <taxon>Nematocera</taxon>
        <taxon>Sciaroidea</taxon>
        <taxon>Sciaridae</taxon>
        <taxon>Pseudolycoriella</taxon>
    </lineage>
</organism>
<feature type="domain" description="CID" evidence="2">
    <location>
        <begin position="12"/>
        <end position="135"/>
    </location>
</feature>
<dbReference type="SMART" id="SM00582">
    <property type="entry name" value="RPR"/>
    <property type="match status" value="1"/>
</dbReference>
<dbReference type="GO" id="GO:0000993">
    <property type="term" value="F:RNA polymerase II complex binding"/>
    <property type="evidence" value="ECO:0007669"/>
    <property type="project" value="InterPro"/>
</dbReference>
<keyword evidence="4" id="KW-1185">Reference proteome</keyword>
<evidence type="ECO:0000313" key="3">
    <source>
        <dbReference type="EMBL" id="KAJ6639372.1"/>
    </source>
</evidence>
<dbReference type="SUPFAM" id="SSF48464">
    <property type="entry name" value="ENTH/VHS domain"/>
    <property type="match status" value="1"/>
</dbReference>
<evidence type="ECO:0000256" key="1">
    <source>
        <dbReference type="SAM" id="MobiDB-lite"/>
    </source>
</evidence>